<evidence type="ECO:0000256" key="8">
    <source>
        <dbReference type="ARBA" id="ARBA00023085"/>
    </source>
</evidence>
<evidence type="ECO:0000256" key="4">
    <source>
        <dbReference type="ARBA" id="ARBA00022448"/>
    </source>
</evidence>
<dbReference type="Gene3D" id="2.160.20.10">
    <property type="entry name" value="Single-stranded right-handed beta-helix, Pectin lyase-like"/>
    <property type="match status" value="1"/>
</dbReference>
<feature type="compositionally biased region" description="Low complexity" evidence="11">
    <location>
        <begin position="178"/>
        <end position="215"/>
    </location>
</feature>
<dbReference type="InterPro" id="IPR029012">
    <property type="entry name" value="Helix_hairpin_bin_sf"/>
</dbReference>
<feature type="compositionally biased region" description="Basic residues" evidence="11">
    <location>
        <begin position="113"/>
        <end position="127"/>
    </location>
</feature>
<evidence type="ECO:0000313" key="13">
    <source>
        <dbReference type="EMBL" id="KAH0852179.1"/>
    </source>
</evidence>
<dbReference type="InterPro" id="IPR000070">
    <property type="entry name" value="Pectinesterase_cat"/>
</dbReference>
<keyword evidence="7 9" id="KW-0653">Protein transport</keyword>
<dbReference type="InterPro" id="IPR037202">
    <property type="entry name" value="ESCRT_assembly_dom"/>
</dbReference>
<dbReference type="EMBL" id="JAGKQM010001235">
    <property type="protein sequence ID" value="KAH0852179.1"/>
    <property type="molecule type" value="Genomic_DNA"/>
</dbReference>
<feature type="region of interest" description="Disordered" evidence="11">
    <location>
        <begin position="105"/>
        <end position="127"/>
    </location>
</feature>
<feature type="region of interest" description="Disordered" evidence="11">
    <location>
        <begin position="172"/>
        <end position="217"/>
    </location>
</feature>
<proteinExistence type="inferred from homology"/>
<keyword evidence="6" id="KW-0378">Hydrolase</keyword>
<evidence type="ECO:0000256" key="10">
    <source>
        <dbReference type="SAM" id="Coils"/>
    </source>
</evidence>
<keyword evidence="14" id="KW-1185">Reference proteome</keyword>
<evidence type="ECO:0000256" key="1">
    <source>
        <dbReference type="ARBA" id="ARBA00004177"/>
    </source>
</evidence>
<keyword evidence="5" id="KW-0967">Endosome</keyword>
<feature type="non-terminal residue" evidence="13">
    <location>
        <position position="1"/>
    </location>
</feature>
<dbReference type="SUPFAM" id="SSF140111">
    <property type="entry name" value="Endosomal sorting complex assembly domain"/>
    <property type="match status" value="1"/>
</dbReference>
<accession>A0ABQ7XA01</accession>
<dbReference type="SUPFAM" id="SSF51126">
    <property type="entry name" value="Pectin lyase-like"/>
    <property type="match status" value="1"/>
</dbReference>
<sequence>HGRQSKDEQTGFSSINCKIDGSGQVWLGRAWGAYATIVFSNTYISGIITPKGWNDWGDPTREKTVTFGEHKCYGEGANYQSRVSYGKQLTDSEASSFTDVSYIDGDQSMKQNEKRKRRSIIPHRGKNKKEYDSASILHLIESILFLRSGSSDCDLSKSRNLWCDRGITTMGSKEQLGESRPSSSEPSPQQPWYSPSLVTSPSSSRPQSSGGQIPSHVSPGEAAGIIALLKDKSVDELGKLLTDKNAYQQFLNSLDQVSIQNNIREELRKETLHLASEFSRKLGEGATDSGAQKPSGIIRTSELATAQEKLNELENQRDEILRFYSPGSLLHRLQDAMKKGDEESEELQQKYMEKEIDTAAFVQKYKKLRSMYHRRALIHLAAKTSSMG</sequence>
<comment type="similarity">
    <text evidence="3">Belongs to the VPS37 family.</text>
</comment>
<dbReference type="Proteomes" id="UP000824890">
    <property type="component" value="Unassembled WGS sequence"/>
</dbReference>
<organism evidence="13 14">
    <name type="scientific">Brassica napus</name>
    <name type="common">Rape</name>
    <dbReference type="NCBI Taxonomy" id="3708"/>
    <lineage>
        <taxon>Eukaryota</taxon>
        <taxon>Viridiplantae</taxon>
        <taxon>Streptophyta</taxon>
        <taxon>Embryophyta</taxon>
        <taxon>Tracheophyta</taxon>
        <taxon>Spermatophyta</taxon>
        <taxon>Magnoliopsida</taxon>
        <taxon>eudicotyledons</taxon>
        <taxon>Gunneridae</taxon>
        <taxon>Pentapetalae</taxon>
        <taxon>rosids</taxon>
        <taxon>malvids</taxon>
        <taxon>Brassicales</taxon>
        <taxon>Brassicaceae</taxon>
        <taxon>Brassiceae</taxon>
        <taxon>Brassica</taxon>
    </lineage>
</organism>
<protein>
    <recommendedName>
        <fullName evidence="12">VPS37 C-terminal domain-containing protein</fullName>
    </recommendedName>
</protein>
<feature type="coiled-coil region" evidence="10">
    <location>
        <begin position="303"/>
        <end position="357"/>
    </location>
</feature>
<evidence type="ECO:0000313" key="14">
    <source>
        <dbReference type="Proteomes" id="UP000824890"/>
    </source>
</evidence>
<comment type="caution">
    <text evidence="13">The sequence shown here is derived from an EMBL/GenBank/DDBJ whole genome shotgun (WGS) entry which is preliminary data.</text>
</comment>
<dbReference type="Gene3D" id="1.10.287.660">
    <property type="entry name" value="Helix hairpin bin"/>
    <property type="match status" value="1"/>
</dbReference>
<keyword evidence="8" id="KW-0063">Aspartyl esterase</keyword>
<evidence type="ECO:0000256" key="3">
    <source>
        <dbReference type="ARBA" id="ARBA00007617"/>
    </source>
</evidence>
<dbReference type="Pfam" id="PF01095">
    <property type="entry name" value="Pectinesterase"/>
    <property type="match status" value="1"/>
</dbReference>
<dbReference type="InterPro" id="IPR011050">
    <property type="entry name" value="Pectin_lyase_fold/virulence"/>
</dbReference>
<dbReference type="PANTHER" id="PTHR13678:SF22">
    <property type="entry name" value="VACUOLAR PROTEIN-SORTING-ASSOCIATED PROTEIN 37 HOMOLOG 2"/>
    <property type="match status" value="1"/>
</dbReference>
<feature type="domain" description="VPS37 C-terminal" evidence="12">
    <location>
        <begin position="307"/>
        <end position="388"/>
    </location>
</feature>
<comment type="subcellular location">
    <subcellularLocation>
        <location evidence="1">Endosome</location>
    </subcellularLocation>
</comment>
<dbReference type="PANTHER" id="PTHR13678">
    <property type="entry name" value="VACUOLAR PROTEIN SORTING-ASSOCIATED PROTEIN 37"/>
    <property type="match status" value="1"/>
</dbReference>
<evidence type="ECO:0000256" key="11">
    <source>
        <dbReference type="SAM" id="MobiDB-lite"/>
    </source>
</evidence>
<evidence type="ECO:0000256" key="9">
    <source>
        <dbReference type="PROSITE-ProRule" id="PRU00646"/>
    </source>
</evidence>
<evidence type="ECO:0000256" key="7">
    <source>
        <dbReference type="ARBA" id="ARBA00022927"/>
    </source>
</evidence>
<name>A0ABQ7XA01_BRANA</name>
<dbReference type="PROSITE" id="PS51314">
    <property type="entry name" value="VPS37_C"/>
    <property type="match status" value="1"/>
</dbReference>
<evidence type="ECO:0000259" key="12">
    <source>
        <dbReference type="PROSITE" id="PS51314"/>
    </source>
</evidence>
<gene>
    <name evidence="13" type="ORF">HID58_090920</name>
</gene>
<reference evidence="13 14" key="1">
    <citation type="submission" date="2021-05" db="EMBL/GenBank/DDBJ databases">
        <title>Genome Assembly of Synthetic Allotetraploid Brassica napus Reveals Homoeologous Exchanges between Subgenomes.</title>
        <authorList>
            <person name="Davis J.T."/>
        </authorList>
    </citation>
    <scope>NUCLEOTIDE SEQUENCE [LARGE SCALE GENOMIC DNA]</scope>
    <source>
        <strain evidence="14">cv. Da-Ae</strain>
        <tissue evidence="13">Seedling</tissue>
    </source>
</reference>
<evidence type="ECO:0000256" key="6">
    <source>
        <dbReference type="ARBA" id="ARBA00022801"/>
    </source>
</evidence>
<dbReference type="Pfam" id="PF07200">
    <property type="entry name" value="Mod_r"/>
    <property type="match status" value="1"/>
</dbReference>
<keyword evidence="10" id="KW-0175">Coiled coil</keyword>
<keyword evidence="4 9" id="KW-0813">Transport</keyword>
<dbReference type="InterPro" id="IPR009851">
    <property type="entry name" value="Mod_r"/>
</dbReference>
<evidence type="ECO:0000256" key="2">
    <source>
        <dbReference type="ARBA" id="ARBA00005184"/>
    </source>
</evidence>
<dbReference type="InterPro" id="IPR012334">
    <property type="entry name" value="Pectin_lyas_fold"/>
</dbReference>
<comment type="pathway">
    <text evidence="2">Glycan metabolism; pectin degradation; 2-dehydro-3-deoxy-D-gluconate from pectin: step 1/5.</text>
</comment>
<evidence type="ECO:0000256" key="5">
    <source>
        <dbReference type="ARBA" id="ARBA00022753"/>
    </source>
</evidence>